<accession>A0A0A7EGJ8</accession>
<name>A0A0A7EGJ8_9GAMM</name>
<dbReference type="Proteomes" id="UP000030341">
    <property type="component" value="Chromosome 1"/>
</dbReference>
<organism evidence="1 2">
    <name type="scientific">Pseudoalteromonas piratica</name>
    <dbReference type="NCBI Taxonomy" id="1348114"/>
    <lineage>
        <taxon>Bacteria</taxon>
        <taxon>Pseudomonadati</taxon>
        <taxon>Pseudomonadota</taxon>
        <taxon>Gammaproteobacteria</taxon>
        <taxon>Alteromonadales</taxon>
        <taxon>Pseudoalteromonadaceae</taxon>
        <taxon>Pseudoalteromonas</taxon>
    </lineage>
</organism>
<sequence length="123" mass="14303">MDIKKLRKELKVWGGFWRNHEKVGGYASKSNVDRLREVCELGGWFSSDLHLFDSSSSIQAPEHIQMTTALIDQLKTPYKIAIMAWYTKRLRGDEFTSYLKAKNKRDSELLLMHAENALLVMLR</sequence>
<dbReference type="STRING" id="1348114.OM33_08435"/>
<protein>
    <submittedName>
        <fullName evidence="1">Uncharacterized protein</fullName>
    </submittedName>
</protein>
<dbReference type="AlphaFoldDB" id="A0A0A7EGJ8"/>
<evidence type="ECO:0000313" key="2">
    <source>
        <dbReference type="Proteomes" id="UP000030341"/>
    </source>
</evidence>
<evidence type="ECO:0000313" key="1">
    <source>
        <dbReference type="EMBL" id="AIY65181.1"/>
    </source>
</evidence>
<gene>
    <name evidence="1" type="ORF">OM33_08435</name>
</gene>
<dbReference type="OrthoDB" id="6304891at2"/>
<dbReference type="HOGENOM" id="CLU_2013348_0_0_6"/>
<dbReference type="RefSeq" id="WP_038640827.1">
    <property type="nucleotide sequence ID" value="NZ_CP009888.1"/>
</dbReference>
<dbReference type="EMBL" id="CP009888">
    <property type="protein sequence ID" value="AIY65181.1"/>
    <property type="molecule type" value="Genomic_DNA"/>
</dbReference>
<dbReference type="KEGG" id="pseo:OM33_08435"/>
<reference evidence="1 2" key="1">
    <citation type="submission" date="2014-11" db="EMBL/GenBank/DDBJ databases">
        <title>Complete Genome Sequence of Pseudoalteromonas sp. Strain OCN003 Isolated from Kaneohe Bay, Oahu, Hawaii.</title>
        <authorList>
            <person name="Beurmann S."/>
            <person name="Videau P."/>
            <person name="Ushijima B."/>
            <person name="Smith A.M."/>
            <person name="Aeby G.S."/>
            <person name="Callahan S.M."/>
            <person name="Belcaid M."/>
        </authorList>
    </citation>
    <scope>NUCLEOTIDE SEQUENCE [LARGE SCALE GENOMIC DNA]</scope>
    <source>
        <strain evidence="1 2">OCN003</strain>
    </source>
</reference>
<proteinExistence type="predicted"/>
<keyword evidence="2" id="KW-1185">Reference proteome</keyword>